<dbReference type="Proteomes" id="UP000601223">
    <property type="component" value="Unassembled WGS sequence"/>
</dbReference>
<evidence type="ECO:0008006" key="3">
    <source>
        <dbReference type="Google" id="ProtNLM"/>
    </source>
</evidence>
<name>A0A8J3JWX7_9ACTN</name>
<organism evidence="1 2">
    <name type="scientific">Catellatospora bangladeshensis</name>
    <dbReference type="NCBI Taxonomy" id="310355"/>
    <lineage>
        <taxon>Bacteria</taxon>
        <taxon>Bacillati</taxon>
        <taxon>Actinomycetota</taxon>
        <taxon>Actinomycetes</taxon>
        <taxon>Micromonosporales</taxon>
        <taxon>Micromonosporaceae</taxon>
        <taxon>Catellatospora</taxon>
    </lineage>
</organism>
<reference evidence="1 2" key="1">
    <citation type="submission" date="2021-01" db="EMBL/GenBank/DDBJ databases">
        <title>Whole genome shotgun sequence of Catellatospora bangladeshensis NBRC 107357.</title>
        <authorList>
            <person name="Komaki H."/>
            <person name="Tamura T."/>
        </authorList>
    </citation>
    <scope>NUCLEOTIDE SEQUENCE [LARGE SCALE GENOMIC DNA]</scope>
    <source>
        <strain evidence="1 2">NBRC 107357</strain>
    </source>
</reference>
<evidence type="ECO:0000313" key="1">
    <source>
        <dbReference type="EMBL" id="GIF85189.1"/>
    </source>
</evidence>
<dbReference type="Pfam" id="PF05973">
    <property type="entry name" value="Gp49"/>
    <property type="match status" value="1"/>
</dbReference>
<comment type="caution">
    <text evidence="1">The sequence shown here is derived from an EMBL/GenBank/DDBJ whole genome shotgun (WGS) entry which is preliminary data.</text>
</comment>
<gene>
    <name evidence="1" type="ORF">Cba03nite_65380</name>
</gene>
<keyword evidence="2" id="KW-1185">Reference proteome</keyword>
<evidence type="ECO:0000313" key="2">
    <source>
        <dbReference type="Proteomes" id="UP000601223"/>
    </source>
</evidence>
<dbReference type="EMBL" id="BONF01000044">
    <property type="protein sequence ID" value="GIF85189.1"/>
    <property type="molecule type" value="Genomic_DNA"/>
</dbReference>
<proteinExistence type="predicted"/>
<sequence length="135" mass="15353">MLNPGEGDMLWEILMTSQVEDFLDELYAADRDSHRLVNQAILVLERNGPAEGRPLVDTVAASRIANMKELRPPSGGRTEIRILFAFDPWRSAILLIAGDKSGEWASWYRSAIAEAESLYAMYLKEREREIRDGRD</sequence>
<protein>
    <recommendedName>
        <fullName evidence="3">DNA-binding protein</fullName>
    </recommendedName>
</protein>
<dbReference type="AlphaFoldDB" id="A0A8J3JWX7"/>
<accession>A0A8J3JWX7</accession>
<dbReference type="InterPro" id="IPR009241">
    <property type="entry name" value="HigB-like"/>
</dbReference>